<accession>A0A0R3PBK6</accession>
<proteinExistence type="predicted"/>
<dbReference type="WBParaSite" id="ACOC_0000108801-mRNA-1">
    <property type="protein sequence ID" value="ACOC_0000108801-mRNA-1"/>
    <property type="gene ID" value="ACOC_0000108801"/>
</dbReference>
<evidence type="ECO:0000313" key="3">
    <source>
        <dbReference type="WBParaSite" id="ACOC_0000108801-mRNA-1"/>
    </source>
</evidence>
<keyword evidence="2" id="KW-1185">Reference proteome</keyword>
<name>A0A0R3PBK6_ANGCS</name>
<sequence>MNRKDERLTNITQAIVNLIESYEVLCTRTDVHRIHPTRHVNITINSCYSLTVAAHEYELDALYCQLKGAIRNYKAYYKFAFGDINAAKGRPTESNIGSENLDC</sequence>
<evidence type="ECO:0000313" key="2">
    <source>
        <dbReference type="Proteomes" id="UP000267027"/>
    </source>
</evidence>
<dbReference type="EMBL" id="UYYA01000141">
    <property type="protein sequence ID" value="VDM52674.1"/>
    <property type="molecule type" value="Genomic_DNA"/>
</dbReference>
<dbReference type="AlphaFoldDB" id="A0A0R3PBK6"/>
<dbReference type="Proteomes" id="UP000267027">
    <property type="component" value="Unassembled WGS sequence"/>
</dbReference>
<reference evidence="1 2" key="2">
    <citation type="submission" date="2018-11" db="EMBL/GenBank/DDBJ databases">
        <authorList>
            <consortium name="Pathogen Informatics"/>
        </authorList>
    </citation>
    <scope>NUCLEOTIDE SEQUENCE [LARGE SCALE GENOMIC DNA]</scope>
    <source>
        <strain evidence="1 2">Costa Rica</strain>
    </source>
</reference>
<protein>
    <submittedName>
        <fullName evidence="3">Ribosome-binding factor A</fullName>
    </submittedName>
</protein>
<gene>
    <name evidence="1" type="ORF">ACOC_LOCUS1089</name>
</gene>
<reference evidence="3" key="1">
    <citation type="submission" date="2017-02" db="UniProtKB">
        <authorList>
            <consortium name="WormBaseParasite"/>
        </authorList>
    </citation>
    <scope>IDENTIFICATION</scope>
</reference>
<organism evidence="3">
    <name type="scientific">Angiostrongylus costaricensis</name>
    <name type="common">Nematode worm</name>
    <dbReference type="NCBI Taxonomy" id="334426"/>
    <lineage>
        <taxon>Eukaryota</taxon>
        <taxon>Metazoa</taxon>
        <taxon>Ecdysozoa</taxon>
        <taxon>Nematoda</taxon>
        <taxon>Chromadorea</taxon>
        <taxon>Rhabditida</taxon>
        <taxon>Rhabditina</taxon>
        <taxon>Rhabditomorpha</taxon>
        <taxon>Strongyloidea</taxon>
        <taxon>Metastrongylidae</taxon>
        <taxon>Angiostrongylus</taxon>
    </lineage>
</organism>
<evidence type="ECO:0000313" key="1">
    <source>
        <dbReference type="EMBL" id="VDM52674.1"/>
    </source>
</evidence>